<feature type="non-terminal residue" evidence="1">
    <location>
        <position position="67"/>
    </location>
</feature>
<dbReference type="EMBL" id="GL199611">
    <property type="protein sequence ID" value="EFB12850.1"/>
    <property type="molecule type" value="Genomic_DNA"/>
</dbReference>
<dbReference type="PANTHER" id="PTHR14199">
    <property type="entry name" value="NEUROBLASTOMA BREAKPOINT FAMILY MEMBER 6-LIKE PROTEIN"/>
    <property type="match status" value="1"/>
</dbReference>
<dbReference type="InParanoid" id="D2I8N7"/>
<evidence type="ECO:0000313" key="1">
    <source>
        <dbReference type="EMBL" id="EFB12850.1"/>
    </source>
</evidence>
<reference evidence="1" key="1">
    <citation type="journal article" date="2010" name="Nature">
        <title>The sequence and de novo assembly of the giant panda genome.</title>
        <authorList>
            <person name="Li R."/>
            <person name="Fan W."/>
            <person name="Tian G."/>
            <person name="Zhu H."/>
            <person name="He L."/>
            <person name="Cai J."/>
            <person name="Huang Q."/>
            <person name="Cai Q."/>
            <person name="Li B."/>
            <person name="Bai Y."/>
            <person name="Zhang Z."/>
            <person name="Zhang Y."/>
            <person name="Wang W."/>
            <person name="Li J."/>
            <person name="Wei F."/>
            <person name="Li H."/>
            <person name="Jian M."/>
            <person name="Li J."/>
            <person name="Zhang Z."/>
            <person name="Nielsen R."/>
            <person name="Li D."/>
            <person name="Gu W."/>
            <person name="Yang Z."/>
            <person name="Xuan Z."/>
            <person name="Ryder O.A."/>
            <person name="Leung F.C."/>
            <person name="Zhou Y."/>
            <person name="Cao J."/>
            <person name="Sun X."/>
            <person name="Fu Y."/>
            <person name="Fang X."/>
            <person name="Guo X."/>
            <person name="Wang B."/>
            <person name="Hou R."/>
            <person name="Shen F."/>
            <person name="Mu B."/>
            <person name="Ni P."/>
            <person name="Lin R."/>
            <person name="Qian W."/>
            <person name="Wang G."/>
            <person name="Yu C."/>
            <person name="Nie W."/>
            <person name="Wang J."/>
            <person name="Wu Z."/>
            <person name="Liang H."/>
            <person name="Min J."/>
            <person name="Wu Q."/>
            <person name="Cheng S."/>
            <person name="Ruan J."/>
            <person name="Wang M."/>
            <person name="Shi Z."/>
            <person name="Wen M."/>
            <person name="Liu B."/>
            <person name="Ren X."/>
            <person name="Zheng H."/>
            <person name="Dong D."/>
            <person name="Cook K."/>
            <person name="Shan G."/>
            <person name="Zhang H."/>
            <person name="Kosiol C."/>
            <person name="Xie X."/>
            <person name="Lu Z."/>
            <person name="Zheng H."/>
            <person name="Li Y."/>
            <person name="Steiner C.C."/>
            <person name="Lam T.T."/>
            <person name="Lin S."/>
            <person name="Zhang Q."/>
            <person name="Li G."/>
            <person name="Tian J."/>
            <person name="Gong T."/>
            <person name="Liu H."/>
            <person name="Zhang D."/>
            <person name="Fang L."/>
            <person name="Ye C."/>
            <person name="Zhang J."/>
            <person name="Hu W."/>
            <person name="Xu A."/>
            <person name="Ren Y."/>
            <person name="Zhang G."/>
            <person name="Bruford M.W."/>
            <person name="Li Q."/>
            <person name="Ma L."/>
            <person name="Guo Y."/>
            <person name="An N."/>
            <person name="Hu Y."/>
            <person name="Zheng Y."/>
            <person name="Shi Y."/>
            <person name="Li Z."/>
            <person name="Liu Q."/>
            <person name="Chen Y."/>
            <person name="Zhao J."/>
            <person name="Qu N."/>
            <person name="Zhao S."/>
            <person name="Tian F."/>
            <person name="Wang X."/>
            <person name="Wang H."/>
            <person name="Xu L."/>
            <person name="Liu X."/>
            <person name="Vinar T."/>
            <person name="Wang Y."/>
            <person name="Lam T.W."/>
            <person name="Yiu S.M."/>
            <person name="Liu S."/>
            <person name="Zhang H."/>
            <person name="Li D."/>
            <person name="Huang Y."/>
            <person name="Wang X."/>
            <person name="Yang G."/>
            <person name="Jiang Z."/>
            <person name="Wang J."/>
            <person name="Qin N."/>
            <person name="Li L."/>
            <person name="Li J."/>
            <person name="Bolund L."/>
            <person name="Kristiansen K."/>
            <person name="Wong G.K."/>
            <person name="Olson M."/>
            <person name="Zhang X."/>
            <person name="Li S."/>
            <person name="Yang H."/>
            <person name="Wang J."/>
            <person name="Wang J."/>
        </authorList>
    </citation>
    <scope>NUCLEOTIDE SEQUENCE [LARGE SCALE GENOMIC DNA]</scope>
</reference>
<gene>
    <name evidence="1" type="ORF">PANDA_022476</name>
</gene>
<dbReference type="AlphaFoldDB" id="D2I8N7"/>
<organism evidence="1">
    <name type="scientific">Ailuropoda melanoleuca</name>
    <name type="common">Giant panda</name>
    <dbReference type="NCBI Taxonomy" id="9646"/>
    <lineage>
        <taxon>Eukaryota</taxon>
        <taxon>Metazoa</taxon>
        <taxon>Chordata</taxon>
        <taxon>Craniata</taxon>
        <taxon>Vertebrata</taxon>
        <taxon>Euteleostomi</taxon>
        <taxon>Mammalia</taxon>
        <taxon>Eutheria</taxon>
        <taxon>Laurasiatheria</taxon>
        <taxon>Carnivora</taxon>
        <taxon>Caniformia</taxon>
        <taxon>Ursidae</taxon>
        <taxon>Ailuropoda</taxon>
    </lineage>
</organism>
<dbReference type="InterPro" id="IPR055306">
    <property type="entry name" value="NBPF"/>
</dbReference>
<protein>
    <submittedName>
        <fullName evidence="1">Uncharacterized protein</fullName>
    </submittedName>
</protein>
<sequence>LLIKDQAKELTRLNEKLRKGRDVSQLLDKHLEDLLSHDDPEHCQRQGFQEQLAEGRRLAKRLARTLS</sequence>
<feature type="non-terminal residue" evidence="1">
    <location>
        <position position="1"/>
    </location>
</feature>
<accession>D2I8N7</accession>
<dbReference type="PANTHER" id="PTHR14199:SF29">
    <property type="entry name" value="NEUROBLASTOMA BREAKPOINT FAMILY MEMBER 4-RELATED"/>
    <property type="match status" value="1"/>
</dbReference>
<proteinExistence type="predicted"/>
<name>D2I8N7_AILME</name>
<dbReference type="HOGENOM" id="CLU_2728667_0_0_1"/>